<keyword evidence="2" id="KW-1185">Reference proteome</keyword>
<organism evidence="1 2">
    <name type="scientific">Nitratidesulfovibrio liaohensis</name>
    <dbReference type="NCBI Taxonomy" id="2604158"/>
    <lineage>
        <taxon>Bacteria</taxon>
        <taxon>Pseudomonadati</taxon>
        <taxon>Thermodesulfobacteriota</taxon>
        <taxon>Desulfovibrionia</taxon>
        <taxon>Desulfovibrionales</taxon>
        <taxon>Desulfovibrionaceae</taxon>
        <taxon>Nitratidesulfovibrio</taxon>
    </lineage>
</organism>
<dbReference type="RefSeq" id="WP_309540475.1">
    <property type="nucleotide sequence ID" value="NZ_CP133659.1"/>
</dbReference>
<evidence type="ECO:0000313" key="2">
    <source>
        <dbReference type="Proteomes" id="UP001180616"/>
    </source>
</evidence>
<accession>A0ABY9QYG0</accession>
<gene>
    <name evidence="1" type="ORF">KPS_002394</name>
</gene>
<name>A0ABY9QYG0_9BACT</name>
<sequence>MGATLEVVTGTLRAGPDHHAYGDSWDFAATVQIMGSSAYISAARGTYGPETARALRDVLRARGVTKVVFHRQKAGHSYDVIIGGGEDGDNLERTGG</sequence>
<dbReference type="EMBL" id="CP133659">
    <property type="protein sequence ID" value="WMW64382.1"/>
    <property type="molecule type" value="Genomic_DNA"/>
</dbReference>
<dbReference type="Proteomes" id="UP001180616">
    <property type="component" value="Chromosome"/>
</dbReference>
<reference evidence="1" key="1">
    <citation type="submission" date="2023-09" db="EMBL/GenBank/DDBJ databases">
        <authorList>
            <consortium name="CW5 consortium"/>
            <person name="Lu C.-W."/>
        </authorList>
    </citation>
    <scope>NUCLEOTIDE SEQUENCE</scope>
    <source>
        <strain evidence="1">KPS</strain>
    </source>
</reference>
<proteinExistence type="predicted"/>
<evidence type="ECO:0000313" key="1">
    <source>
        <dbReference type="EMBL" id="WMW64382.1"/>
    </source>
</evidence>
<protein>
    <submittedName>
        <fullName evidence="1">Uncharacterized protein</fullName>
    </submittedName>
</protein>